<evidence type="ECO:0000256" key="1">
    <source>
        <dbReference type="SAM" id="MobiDB-lite"/>
    </source>
</evidence>
<reference evidence="4" key="1">
    <citation type="submission" date="2016-06" db="UniProtKB">
        <authorList>
            <consortium name="WormBaseParasite"/>
        </authorList>
    </citation>
    <scope>IDENTIFICATION</scope>
</reference>
<organism evidence="4">
    <name type="scientific">Schistocephalus solidus</name>
    <name type="common">Tapeworm</name>
    <dbReference type="NCBI Taxonomy" id="70667"/>
    <lineage>
        <taxon>Eukaryota</taxon>
        <taxon>Metazoa</taxon>
        <taxon>Spiralia</taxon>
        <taxon>Lophotrochozoa</taxon>
        <taxon>Platyhelminthes</taxon>
        <taxon>Cestoda</taxon>
        <taxon>Eucestoda</taxon>
        <taxon>Diphyllobothriidea</taxon>
        <taxon>Diphyllobothriidae</taxon>
        <taxon>Schistocephalus</taxon>
    </lineage>
</organism>
<dbReference type="WBParaSite" id="SSLN_0002027401-mRNA-1">
    <property type="protein sequence ID" value="SSLN_0002027401-mRNA-1"/>
    <property type="gene ID" value="SSLN_0002027401"/>
</dbReference>
<gene>
    <name evidence="2" type="ORF">SSLN_LOCUS19543</name>
</gene>
<reference evidence="2 3" key="2">
    <citation type="submission" date="2018-11" db="EMBL/GenBank/DDBJ databases">
        <authorList>
            <consortium name="Pathogen Informatics"/>
        </authorList>
    </citation>
    <scope>NUCLEOTIDE SEQUENCE [LARGE SCALE GENOMIC DNA]</scope>
    <source>
        <strain evidence="2 3">NST_G2</strain>
    </source>
</reference>
<name>A0A183TSU5_SCHSO</name>
<feature type="compositionally biased region" description="Polar residues" evidence="1">
    <location>
        <begin position="38"/>
        <end position="64"/>
    </location>
</feature>
<dbReference type="AlphaFoldDB" id="A0A183TSU5"/>
<evidence type="ECO:0000313" key="4">
    <source>
        <dbReference type="WBParaSite" id="SSLN_0002027401-mRNA-1"/>
    </source>
</evidence>
<feature type="region of interest" description="Disordered" evidence="1">
    <location>
        <begin position="16"/>
        <end position="116"/>
    </location>
</feature>
<dbReference type="Proteomes" id="UP000275846">
    <property type="component" value="Unassembled WGS sequence"/>
</dbReference>
<keyword evidence="3" id="KW-1185">Reference proteome</keyword>
<feature type="compositionally biased region" description="Low complexity" evidence="1">
    <location>
        <begin position="100"/>
        <end position="114"/>
    </location>
</feature>
<evidence type="ECO:0000313" key="3">
    <source>
        <dbReference type="Proteomes" id="UP000275846"/>
    </source>
</evidence>
<dbReference type="EMBL" id="UYSU01047989">
    <property type="protein sequence ID" value="VDM05929.1"/>
    <property type="molecule type" value="Genomic_DNA"/>
</dbReference>
<proteinExistence type="predicted"/>
<protein>
    <submittedName>
        <fullName evidence="2 4">Uncharacterized protein</fullName>
    </submittedName>
</protein>
<evidence type="ECO:0000313" key="2">
    <source>
        <dbReference type="EMBL" id="VDM05929.1"/>
    </source>
</evidence>
<accession>A0A183TSU5</accession>
<sequence>MYRSIPQALPSFCSEATRRPSAVGPEATQTAFGPASYRSASCNELPNQSSRYTQNGNPALNSDSGLRDAMTPTATGGGDLGRPPHPQIVRAALSGGGGSSSSFSSRRLGSASSFQRNMAKARNVETASGSNSKLSGWDLLLKSPRVCTSYFSPAFRKYSAQCLVRR</sequence>